<keyword evidence="4 6" id="KW-0472">Membrane</keyword>
<evidence type="ECO:0000256" key="4">
    <source>
        <dbReference type="ARBA" id="ARBA00023136"/>
    </source>
</evidence>
<dbReference type="PROSITE" id="PS51469">
    <property type="entry name" value="SUN"/>
    <property type="match status" value="1"/>
</dbReference>
<evidence type="ECO:0000256" key="5">
    <source>
        <dbReference type="SAM" id="MobiDB-lite"/>
    </source>
</evidence>
<dbReference type="Proteomes" id="UP001497482">
    <property type="component" value="Chromosome 22"/>
</dbReference>
<sequence length="297" mass="33775">MARRSAQLENAGYYDVDGSPRISYSTGTRRHSFPQDQVRPPQVRVSEPVQRPEPVHRSEPVQRSEQIRSWHWFNWFSWGMLLKLLFSLTTMVVSQVNLWSLRKELHHLQQDLGRLQTMAHPQATLWGNFALASHGAQVLTAFSSSTHQQKGSPSWLTPYSPWEVIKGQYYPLVPGHCWAFSGQTGELFVALSQKIHVSHITVGHISKEQSVTGEILSAPKAFALYGLEEVDGPKVHLGTFQYESDGDSFQTFEIKEHTSNIFRFVKLEVLTNHGLEDYTCLYSFRVHGKIPEAATTL</sequence>
<dbReference type="Gene3D" id="2.60.120.260">
    <property type="entry name" value="Galactose-binding domain-like"/>
    <property type="match status" value="1"/>
</dbReference>
<evidence type="ECO:0000313" key="8">
    <source>
        <dbReference type="EMBL" id="CAL1598578.1"/>
    </source>
</evidence>
<keyword evidence="2 6" id="KW-0812">Transmembrane</keyword>
<gene>
    <name evidence="8" type="ORF">KC01_LOCUS26945</name>
</gene>
<feature type="region of interest" description="Disordered" evidence="5">
    <location>
        <begin position="1"/>
        <end position="60"/>
    </location>
</feature>
<dbReference type="GO" id="GO:0043495">
    <property type="term" value="F:protein-membrane adaptor activity"/>
    <property type="evidence" value="ECO:0007669"/>
    <property type="project" value="TreeGrafter"/>
</dbReference>
<dbReference type="InterPro" id="IPR012919">
    <property type="entry name" value="SUN_dom"/>
</dbReference>
<evidence type="ECO:0000259" key="7">
    <source>
        <dbReference type="PROSITE" id="PS51469"/>
    </source>
</evidence>
<dbReference type="AlphaFoldDB" id="A0AAV2LDP8"/>
<dbReference type="EMBL" id="OZ035844">
    <property type="protein sequence ID" value="CAL1598578.1"/>
    <property type="molecule type" value="Genomic_DNA"/>
</dbReference>
<accession>A0AAV2LDP8</accession>
<organism evidence="8 9">
    <name type="scientific">Knipowitschia caucasica</name>
    <name type="common">Caucasian dwarf goby</name>
    <name type="synonym">Pomatoschistus caucasicus</name>
    <dbReference type="NCBI Taxonomy" id="637954"/>
    <lineage>
        <taxon>Eukaryota</taxon>
        <taxon>Metazoa</taxon>
        <taxon>Chordata</taxon>
        <taxon>Craniata</taxon>
        <taxon>Vertebrata</taxon>
        <taxon>Euteleostomi</taxon>
        <taxon>Actinopterygii</taxon>
        <taxon>Neopterygii</taxon>
        <taxon>Teleostei</taxon>
        <taxon>Neoteleostei</taxon>
        <taxon>Acanthomorphata</taxon>
        <taxon>Gobiaria</taxon>
        <taxon>Gobiiformes</taxon>
        <taxon>Gobioidei</taxon>
        <taxon>Gobiidae</taxon>
        <taxon>Gobiinae</taxon>
        <taxon>Knipowitschia</taxon>
    </lineage>
</organism>
<keyword evidence="3 6" id="KW-1133">Transmembrane helix</keyword>
<evidence type="ECO:0000256" key="1">
    <source>
        <dbReference type="ARBA" id="ARBA00004540"/>
    </source>
</evidence>
<proteinExistence type="predicted"/>
<protein>
    <recommendedName>
        <fullName evidence="7">SUN domain-containing protein</fullName>
    </recommendedName>
</protein>
<evidence type="ECO:0000256" key="3">
    <source>
        <dbReference type="ARBA" id="ARBA00022989"/>
    </source>
</evidence>
<reference evidence="8 9" key="1">
    <citation type="submission" date="2024-04" db="EMBL/GenBank/DDBJ databases">
        <authorList>
            <person name="Waldvogel A.-M."/>
            <person name="Schoenle A."/>
        </authorList>
    </citation>
    <scope>NUCLEOTIDE SEQUENCE [LARGE SCALE GENOMIC DNA]</scope>
</reference>
<feature type="transmembrane region" description="Helical" evidence="6">
    <location>
        <begin position="72"/>
        <end position="93"/>
    </location>
</feature>
<comment type="subcellular location">
    <subcellularLocation>
        <location evidence="1">Nucleus inner membrane</location>
    </subcellularLocation>
</comment>
<dbReference type="Pfam" id="PF07738">
    <property type="entry name" value="Sad1_UNC"/>
    <property type="match status" value="1"/>
</dbReference>
<dbReference type="InterPro" id="IPR045119">
    <property type="entry name" value="SUN1-5"/>
</dbReference>
<name>A0AAV2LDP8_KNICA</name>
<evidence type="ECO:0000256" key="2">
    <source>
        <dbReference type="ARBA" id="ARBA00022692"/>
    </source>
</evidence>
<dbReference type="GO" id="GO:0034993">
    <property type="term" value="C:meiotic nuclear membrane microtubule tethering complex"/>
    <property type="evidence" value="ECO:0007669"/>
    <property type="project" value="TreeGrafter"/>
</dbReference>
<keyword evidence="9" id="KW-1185">Reference proteome</keyword>
<evidence type="ECO:0000313" key="9">
    <source>
        <dbReference type="Proteomes" id="UP001497482"/>
    </source>
</evidence>
<feature type="domain" description="SUN" evidence="7">
    <location>
        <begin position="122"/>
        <end position="291"/>
    </location>
</feature>
<dbReference type="GO" id="GO:0005637">
    <property type="term" value="C:nuclear inner membrane"/>
    <property type="evidence" value="ECO:0007669"/>
    <property type="project" value="UniProtKB-SubCell"/>
</dbReference>
<evidence type="ECO:0000256" key="6">
    <source>
        <dbReference type="SAM" id="Phobius"/>
    </source>
</evidence>
<dbReference type="PANTHER" id="PTHR12911">
    <property type="entry name" value="SAD1/UNC-84-LIKE PROTEIN-RELATED"/>
    <property type="match status" value="1"/>
</dbReference>
<dbReference type="PANTHER" id="PTHR12911:SF8">
    <property type="entry name" value="KLAROID PROTEIN-RELATED"/>
    <property type="match status" value="1"/>
</dbReference>